<feature type="region of interest" description="Disordered" evidence="1">
    <location>
        <begin position="233"/>
        <end position="255"/>
    </location>
</feature>
<name>A0ABN2XSQ7_9MICC</name>
<feature type="compositionally biased region" description="Polar residues" evidence="1">
    <location>
        <begin position="234"/>
        <end position="246"/>
    </location>
</feature>
<sequence length="255" mass="27629">MSSQATEHATPVRADHDETTRSRVLSLVLAHGPVSAAQIAKDLELTPAAVRRHLDALEAEQIIEVSLVRSTPGGAGRPARRYVVAAEGHDQLGNDYLTIARKALQALEETGGNELVHDFVAERIQEMSERYRPVINAAGPDVEDRLNALTAEMSRDGFAASHTVVTPRGPKGVSMRSAQLCQGHCPVREIAAEYPDFCELETSMIAQLLGVDVRRLSTMAAGAHVCTTHVPLQRRSTAPITPTNQQPHDKEGCHD</sequence>
<dbReference type="InterPro" id="IPR011991">
    <property type="entry name" value="ArsR-like_HTH"/>
</dbReference>
<dbReference type="PANTHER" id="PTHR30363:SF28">
    <property type="entry name" value="TRANSCRIPTIONAL REGULATORY PROTEIN-RELATED"/>
    <property type="match status" value="1"/>
</dbReference>
<dbReference type="PANTHER" id="PTHR30363">
    <property type="entry name" value="HTH-TYPE TRANSCRIPTIONAL REGULATOR SRLR-RELATED"/>
    <property type="match status" value="1"/>
</dbReference>
<dbReference type="InterPro" id="IPR050313">
    <property type="entry name" value="Carb_Metab_HTH_regulators"/>
</dbReference>
<dbReference type="EMBL" id="BAAAQA010000015">
    <property type="protein sequence ID" value="GAA2116644.1"/>
    <property type="molecule type" value="Genomic_DNA"/>
</dbReference>
<feature type="domain" description="HTH arsR-type" evidence="2">
    <location>
        <begin position="20"/>
        <end position="64"/>
    </location>
</feature>
<reference evidence="3 4" key="1">
    <citation type="journal article" date="2019" name="Int. J. Syst. Evol. Microbiol.">
        <title>The Global Catalogue of Microorganisms (GCM) 10K type strain sequencing project: providing services to taxonomists for standard genome sequencing and annotation.</title>
        <authorList>
            <consortium name="The Broad Institute Genomics Platform"/>
            <consortium name="The Broad Institute Genome Sequencing Center for Infectious Disease"/>
            <person name="Wu L."/>
            <person name="Ma J."/>
        </authorList>
    </citation>
    <scope>NUCLEOTIDE SEQUENCE [LARGE SCALE GENOMIC DNA]</scope>
    <source>
        <strain evidence="3 4">JCM 15914</strain>
    </source>
</reference>
<dbReference type="Pfam" id="PF01022">
    <property type="entry name" value="HTH_5"/>
    <property type="match status" value="1"/>
</dbReference>
<dbReference type="InterPro" id="IPR001845">
    <property type="entry name" value="HTH_ArsR_DNA-bd_dom"/>
</dbReference>
<feature type="region of interest" description="Disordered" evidence="1">
    <location>
        <begin position="1"/>
        <end position="20"/>
    </location>
</feature>
<evidence type="ECO:0000256" key="1">
    <source>
        <dbReference type="SAM" id="MobiDB-lite"/>
    </source>
</evidence>
<dbReference type="CDD" id="cd00090">
    <property type="entry name" value="HTH_ARSR"/>
    <property type="match status" value="1"/>
</dbReference>
<dbReference type="InterPro" id="IPR036388">
    <property type="entry name" value="WH-like_DNA-bd_sf"/>
</dbReference>
<keyword evidence="4" id="KW-1185">Reference proteome</keyword>
<dbReference type="Gene3D" id="1.10.10.10">
    <property type="entry name" value="Winged helix-like DNA-binding domain superfamily/Winged helix DNA-binding domain"/>
    <property type="match status" value="1"/>
</dbReference>
<dbReference type="SUPFAM" id="SSF46785">
    <property type="entry name" value="Winged helix' DNA-binding domain"/>
    <property type="match status" value="1"/>
</dbReference>
<evidence type="ECO:0000313" key="3">
    <source>
        <dbReference type="EMBL" id="GAA2116644.1"/>
    </source>
</evidence>
<comment type="caution">
    <text evidence="3">The sequence shown here is derived from an EMBL/GenBank/DDBJ whole genome shotgun (WGS) entry which is preliminary data.</text>
</comment>
<protein>
    <submittedName>
        <fullName evidence="3">Transcriptional regulator</fullName>
    </submittedName>
</protein>
<proteinExistence type="predicted"/>
<gene>
    <name evidence="3" type="ORF">GCM10009824_15500</name>
</gene>
<dbReference type="RefSeq" id="WP_344224421.1">
    <property type="nucleotide sequence ID" value="NZ_BAAAQA010000015.1"/>
</dbReference>
<evidence type="ECO:0000313" key="4">
    <source>
        <dbReference type="Proteomes" id="UP001500166"/>
    </source>
</evidence>
<accession>A0ABN2XSQ7</accession>
<evidence type="ECO:0000259" key="2">
    <source>
        <dbReference type="Pfam" id="PF01022"/>
    </source>
</evidence>
<dbReference type="Proteomes" id="UP001500166">
    <property type="component" value="Unassembled WGS sequence"/>
</dbReference>
<dbReference type="InterPro" id="IPR036390">
    <property type="entry name" value="WH_DNA-bd_sf"/>
</dbReference>
<organism evidence="3 4">
    <name type="scientific">Kocuria atrinae</name>
    <dbReference type="NCBI Taxonomy" id="592377"/>
    <lineage>
        <taxon>Bacteria</taxon>
        <taxon>Bacillati</taxon>
        <taxon>Actinomycetota</taxon>
        <taxon>Actinomycetes</taxon>
        <taxon>Micrococcales</taxon>
        <taxon>Micrococcaceae</taxon>
        <taxon>Kocuria</taxon>
    </lineage>
</organism>